<dbReference type="GeneID" id="54418496"/>
<keyword evidence="2" id="KW-1185">Reference proteome</keyword>
<evidence type="ECO:0000313" key="3">
    <source>
        <dbReference type="RefSeq" id="XP_033537118.1"/>
    </source>
</evidence>
<evidence type="ECO:0000313" key="2">
    <source>
        <dbReference type="Proteomes" id="UP000504638"/>
    </source>
</evidence>
<sequence>MYCQTFNKLLDASHWICRHCGEQTPFPTPDSETLDSRKPTPSRPLGTLRCQACDRALCLDCKIDSWAICKVKFGTYSVVNGRPDLVTHGFVCHRCGRSNKGREGPKSLIAFEPCECGHKNLRCASCIVFCLDWQRCLNPAVPGEAALIRMRLSQQLENGN</sequence>
<name>A0A6G1GBL9_9PEZI</name>
<reference evidence="3" key="2">
    <citation type="submission" date="2020-04" db="EMBL/GenBank/DDBJ databases">
        <authorList>
            <consortium name="NCBI Genome Project"/>
        </authorList>
    </citation>
    <scope>NUCLEOTIDE SEQUENCE</scope>
    <source>
        <strain evidence="3">CBS 781.70</strain>
    </source>
</reference>
<reference evidence="3" key="3">
    <citation type="submission" date="2025-04" db="UniProtKB">
        <authorList>
            <consortium name="RefSeq"/>
        </authorList>
    </citation>
    <scope>IDENTIFICATION</scope>
    <source>
        <strain evidence="3">CBS 781.70</strain>
    </source>
</reference>
<reference evidence="1 3" key="1">
    <citation type="submission" date="2020-01" db="EMBL/GenBank/DDBJ databases">
        <authorList>
            <consortium name="DOE Joint Genome Institute"/>
            <person name="Haridas S."/>
            <person name="Albert R."/>
            <person name="Binder M."/>
            <person name="Bloem J."/>
            <person name="Labutti K."/>
            <person name="Salamov A."/>
            <person name="Andreopoulos B."/>
            <person name="Baker S.E."/>
            <person name="Barry K."/>
            <person name="Bills G."/>
            <person name="Bluhm B.H."/>
            <person name="Cannon C."/>
            <person name="Castanera R."/>
            <person name="Culley D.E."/>
            <person name="Daum C."/>
            <person name="Ezra D."/>
            <person name="Gonzalez J.B."/>
            <person name="Henrissat B."/>
            <person name="Kuo A."/>
            <person name="Liang C."/>
            <person name="Lipzen A."/>
            <person name="Lutzoni F."/>
            <person name="Magnuson J."/>
            <person name="Mondo S."/>
            <person name="Nolan M."/>
            <person name="Ohm R."/>
            <person name="Pangilinan J."/>
            <person name="Park H.-J."/>
            <person name="Ramirez L."/>
            <person name="Alfaro M."/>
            <person name="Sun H."/>
            <person name="Tritt A."/>
            <person name="Yoshinaga Y."/>
            <person name="Zwiers L.-H."/>
            <person name="Turgeon B.G."/>
            <person name="Goodwin S.B."/>
            <person name="Spatafora J.W."/>
            <person name="Crous P.W."/>
            <person name="Grigoriev I.V."/>
        </authorList>
    </citation>
    <scope>NUCLEOTIDE SEQUENCE</scope>
    <source>
        <strain evidence="1 3">CBS 781.70</strain>
    </source>
</reference>
<dbReference type="RefSeq" id="XP_033537118.1">
    <property type="nucleotide sequence ID" value="XM_033677926.1"/>
</dbReference>
<dbReference type="AlphaFoldDB" id="A0A6G1GBL9"/>
<gene>
    <name evidence="1 3" type="ORF">P152DRAFT_446546</name>
</gene>
<dbReference type="EMBL" id="ML975151">
    <property type="protein sequence ID" value="KAF1815487.1"/>
    <property type="molecule type" value="Genomic_DNA"/>
</dbReference>
<protein>
    <submittedName>
        <fullName evidence="1 3">Uncharacterized protein</fullName>
    </submittedName>
</protein>
<organism evidence="1">
    <name type="scientific">Eremomyces bilateralis CBS 781.70</name>
    <dbReference type="NCBI Taxonomy" id="1392243"/>
    <lineage>
        <taxon>Eukaryota</taxon>
        <taxon>Fungi</taxon>
        <taxon>Dikarya</taxon>
        <taxon>Ascomycota</taxon>
        <taxon>Pezizomycotina</taxon>
        <taxon>Dothideomycetes</taxon>
        <taxon>Dothideomycetes incertae sedis</taxon>
        <taxon>Eremomycetales</taxon>
        <taxon>Eremomycetaceae</taxon>
        <taxon>Eremomyces</taxon>
    </lineage>
</organism>
<proteinExistence type="predicted"/>
<accession>A0A6G1GBL9</accession>
<dbReference type="Proteomes" id="UP000504638">
    <property type="component" value="Unplaced"/>
</dbReference>
<evidence type="ECO:0000313" key="1">
    <source>
        <dbReference type="EMBL" id="KAF1815487.1"/>
    </source>
</evidence>